<dbReference type="GO" id="GO:0015144">
    <property type="term" value="F:carbohydrate transmembrane transporter activity"/>
    <property type="evidence" value="ECO:0007669"/>
    <property type="project" value="InterPro"/>
</dbReference>
<comment type="caution">
    <text evidence="6">The sequence shown here is derived from an EMBL/GenBank/DDBJ whole genome shotgun (WGS) entry which is preliminary data.</text>
</comment>
<dbReference type="GO" id="GO:0042956">
    <property type="term" value="P:maltodextrin transmembrane transport"/>
    <property type="evidence" value="ECO:0007669"/>
    <property type="project" value="TreeGrafter"/>
</dbReference>
<evidence type="ECO:0000256" key="2">
    <source>
        <dbReference type="ARBA" id="ARBA00022448"/>
    </source>
</evidence>
<dbReference type="PRINTS" id="PR00181">
    <property type="entry name" value="MALTOSEBP"/>
</dbReference>
<dbReference type="InterPro" id="IPR006060">
    <property type="entry name" value="Maltose/Cyclodextrin-bd"/>
</dbReference>
<evidence type="ECO:0000313" key="6">
    <source>
        <dbReference type="EMBL" id="MWG36284.1"/>
    </source>
</evidence>
<proteinExistence type="inferred from homology"/>
<dbReference type="EMBL" id="WSZK01000034">
    <property type="protein sequence ID" value="MWG36284.1"/>
    <property type="molecule type" value="Genomic_DNA"/>
</dbReference>
<feature type="compositionally biased region" description="Low complexity" evidence="5">
    <location>
        <begin position="43"/>
        <end position="62"/>
    </location>
</feature>
<comment type="similarity">
    <text evidence="1">Belongs to the bacterial solute-binding protein 1 family.</text>
</comment>
<dbReference type="GO" id="GO:0055052">
    <property type="term" value="C:ATP-binding cassette (ABC) transporter complex, substrate-binding subunit-containing"/>
    <property type="evidence" value="ECO:0007669"/>
    <property type="project" value="TreeGrafter"/>
</dbReference>
<dbReference type="PANTHER" id="PTHR30061">
    <property type="entry name" value="MALTOSE-BINDING PERIPLASMIC PROTEIN"/>
    <property type="match status" value="1"/>
</dbReference>
<evidence type="ECO:0000256" key="5">
    <source>
        <dbReference type="SAM" id="MobiDB-lite"/>
    </source>
</evidence>
<dbReference type="SUPFAM" id="SSF53850">
    <property type="entry name" value="Periplasmic binding protein-like II"/>
    <property type="match status" value="1"/>
</dbReference>
<evidence type="ECO:0000313" key="7">
    <source>
        <dbReference type="Proteomes" id="UP000451471"/>
    </source>
</evidence>
<feature type="compositionally biased region" description="Acidic residues" evidence="5">
    <location>
        <begin position="29"/>
        <end position="42"/>
    </location>
</feature>
<keyword evidence="3" id="KW-0762">Sugar transport</keyword>
<organism evidence="6 7">
    <name type="scientific">Halomarina oriensis</name>
    <dbReference type="NCBI Taxonomy" id="671145"/>
    <lineage>
        <taxon>Archaea</taxon>
        <taxon>Methanobacteriati</taxon>
        <taxon>Methanobacteriota</taxon>
        <taxon>Stenosarchaea group</taxon>
        <taxon>Halobacteria</taxon>
        <taxon>Halobacteriales</taxon>
        <taxon>Natronomonadaceae</taxon>
        <taxon>Halomarina</taxon>
    </lineage>
</organism>
<dbReference type="GO" id="GO:1901982">
    <property type="term" value="F:maltose binding"/>
    <property type="evidence" value="ECO:0007669"/>
    <property type="project" value="TreeGrafter"/>
</dbReference>
<evidence type="ECO:0000256" key="1">
    <source>
        <dbReference type="ARBA" id="ARBA00008520"/>
    </source>
</evidence>
<dbReference type="PANTHER" id="PTHR30061:SF50">
    <property type="entry name" value="MALTOSE_MALTODEXTRIN-BINDING PERIPLASMIC PROTEIN"/>
    <property type="match status" value="1"/>
</dbReference>
<dbReference type="AlphaFoldDB" id="A0A6B0GNB9"/>
<evidence type="ECO:0000256" key="4">
    <source>
        <dbReference type="ARBA" id="ARBA00022729"/>
    </source>
</evidence>
<dbReference type="Gene3D" id="3.40.190.10">
    <property type="entry name" value="Periplasmic binding protein-like II"/>
    <property type="match status" value="2"/>
</dbReference>
<feature type="region of interest" description="Disordered" evidence="5">
    <location>
        <begin position="24"/>
        <end position="69"/>
    </location>
</feature>
<dbReference type="Pfam" id="PF13416">
    <property type="entry name" value="SBP_bac_8"/>
    <property type="match status" value="1"/>
</dbReference>
<name>A0A6B0GNB9_9EURY</name>
<evidence type="ECO:0000256" key="3">
    <source>
        <dbReference type="ARBA" id="ARBA00022597"/>
    </source>
</evidence>
<dbReference type="GO" id="GO:0015768">
    <property type="term" value="P:maltose transport"/>
    <property type="evidence" value="ECO:0007669"/>
    <property type="project" value="TreeGrafter"/>
</dbReference>
<keyword evidence="7" id="KW-1185">Reference proteome</keyword>
<keyword evidence="4" id="KW-0732">Signal</keyword>
<keyword evidence="2" id="KW-0813">Transport</keyword>
<dbReference type="InterPro" id="IPR006059">
    <property type="entry name" value="SBP"/>
</dbReference>
<dbReference type="PROSITE" id="PS51257">
    <property type="entry name" value="PROKAR_LIPOPROTEIN"/>
    <property type="match status" value="1"/>
</dbReference>
<dbReference type="Proteomes" id="UP000451471">
    <property type="component" value="Unassembled WGS sequence"/>
</dbReference>
<protein>
    <submittedName>
        <fullName evidence="6">Extracellular solute-binding protein</fullName>
    </submittedName>
</protein>
<sequence length="433" mass="46087">MERRDVLKRIGALSATGAVAGCLGVQEQGEGDGTDSSSDDASGDGTADDGSSGDTSTGTESGPAGSATVWYSLPDTETQAREQAIESFNSNSRHTIDGGDISDLRKKTTSAIPAGQGPASFDWAHDWVGDYAQRGFLVDQSDQLSVGMDQFTEAAAGAVQFEDQVLGLPYAAETVALVYNEEYVDEPPSSVSEMVSVMDEHHDPSNGTYGLSYPFDPYFTSAWVQSQGGYIFDPEQDPMLGLTNDATVQGLQFALDNFKPYMPNDPQYEAQAAAFADGNAAFAINGPWYLATLNEKGVDFGTAKLPSVDGGEPNPYTGIQMWYFSTGMEDDATAAAARSFIEWHVTNEDLVLQAAEEQGAIPVLSELAGSDELPSNVKAFSEAVQQGVPMPTHPKMNAVWEPYTSALIKAFNGDTDAAGAMEEAASTIRSNWE</sequence>
<reference evidence="6 7" key="1">
    <citation type="submission" date="2019-12" db="EMBL/GenBank/DDBJ databases">
        <title>Halocatena pleomorpha gen. nov. sp. nov., an extremely halophilic archaeon of family Halobacteriaceae isolated from saltpan soil.</title>
        <authorList>
            <person name="Pal Y."/>
            <person name="Verma A."/>
            <person name="Krishnamurthi S."/>
            <person name="Kumar P."/>
        </authorList>
    </citation>
    <scope>NUCLEOTIDE SEQUENCE [LARGE SCALE GENOMIC DNA]</scope>
    <source>
        <strain evidence="6 7">JCM 16495</strain>
    </source>
</reference>
<accession>A0A6B0GNB9</accession>
<gene>
    <name evidence="6" type="ORF">GQS65_17645</name>
</gene>